<dbReference type="SMART" id="SM00458">
    <property type="entry name" value="RICIN"/>
    <property type="match status" value="1"/>
</dbReference>
<dbReference type="InterPro" id="IPR031161">
    <property type="entry name" value="Peptidase_M60_dom"/>
</dbReference>
<accession>A0A423SPC0</accession>
<dbReference type="InterPro" id="IPR035423">
    <property type="entry name" value="M60-like_N"/>
</dbReference>
<gene>
    <name evidence="2" type="ORF">C7M84_016017</name>
</gene>
<dbReference type="PROSITE" id="PS51723">
    <property type="entry name" value="PEPTIDASE_M60"/>
    <property type="match status" value="1"/>
</dbReference>
<evidence type="ECO:0000259" key="1">
    <source>
        <dbReference type="PROSITE" id="PS51723"/>
    </source>
</evidence>
<evidence type="ECO:0000313" key="3">
    <source>
        <dbReference type="Proteomes" id="UP000283509"/>
    </source>
</evidence>
<reference evidence="2 3" key="1">
    <citation type="submission" date="2018-04" db="EMBL/GenBank/DDBJ databases">
        <authorList>
            <person name="Zhang X."/>
            <person name="Yuan J."/>
            <person name="Li F."/>
            <person name="Xiang J."/>
        </authorList>
    </citation>
    <scope>NUCLEOTIDE SEQUENCE [LARGE SCALE GENOMIC DNA]</scope>
    <source>
        <tissue evidence="2">Muscle</tissue>
    </source>
</reference>
<dbReference type="OrthoDB" id="10260387at2759"/>
<sequence>MATHPLTEATFTRSRGGEASRVISYLLHFVGEATCSSPDRERSHAQSSSTVMDADEPDYLVNQSSHTCLTVVRGSSPRDAVIAMAKCSGNVKQQWFFHRGQWQWAGNRQFCLDVDSDHKKVVLGESARSSTVWTHDSEGRILTESRGLDVPWGKPRTAVILYPKHDGANQKWWTLSGLKASLGGTACVRMDCVPTRVLEICHKECQAEYGQMSAPTCQRGSDPRDAVVGLAEYTGSGRQQWFVQGGQWQWAENRSLCLSPDEGRQGLCLAPSEKSSAFWTLNEEGIFGTESRALDVPWEEPRTKVILYPAHGGQNQKWWRLSSLIAATRCVKYPLACTDVDTYKQEMARILVNKLSNVSLPLPHAVDVDTFPGSVAKTTPRCSRSFTLDLTVLGQASNLRMTAPEDWQPTDAYVPAGEVFQIVLPETLSEARADQITARVGAQRDVLGPESGNVVDQRKFMRCPVVSEEFELKPGVNTLRSQFGGSLIFTYEEGENFTTIAEVRNVVEAPFYVMGQTTTSQWAKMKELDAPYCVLVGDKVVVVAPTKAAWKLSDPKRLLRRYDDVIGMLESLSGFTAGDPPPRGKQWIVDDVQISCGSAHAGFPAMFDRQYYDLTSLGTPHDWVSWHELGHNYQQGEWWSYTYGSESTVNLFSCYIEEQIGIGNRLQRENRYMETAFAVDKGLTFEAADCWQKLVFLMEIKNAFPYPGWDMFRNLNRSVRALSPEQADQLAASEQRKLDYVYKILSREVGADLILHYERWGIFISPEARLEIQQEGFGKAPEDLTGR</sequence>
<protein>
    <recommendedName>
        <fullName evidence="1">Peptidase M60 domain-containing protein</fullName>
    </recommendedName>
</protein>
<dbReference type="PANTHER" id="PTHR15730:SF5">
    <property type="entry name" value="SI:CH211-210B2.2-RELATED"/>
    <property type="match status" value="1"/>
</dbReference>
<dbReference type="Gene3D" id="2.80.10.50">
    <property type="match status" value="2"/>
</dbReference>
<dbReference type="SUPFAM" id="SSF50370">
    <property type="entry name" value="Ricin B-like lectins"/>
    <property type="match status" value="2"/>
</dbReference>
<keyword evidence="3" id="KW-1185">Reference proteome</keyword>
<comment type="caution">
    <text evidence="2">The sequence shown here is derived from an EMBL/GenBank/DDBJ whole genome shotgun (WGS) entry which is preliminary data.</text>
</comment>
<feature type="domain" description="Peptidase M60" evidence="1">
    <location>
        <begin position="405"/>
        <end position="705"/>
    </location>
</feature>
<dbReference type="InterPro" id="IPR051244">
    <property type="entry name" value="TCAF"/>
</dbReference>
<dbReference type="EMBL" id="QCYY01003003">
    <property type="protein sequence ID" value="ROT65994.1"/>
    <property type="molecule type" value="Genomic_DNA"/>
</dbReference>
<dbReference type="PANTHER" id="PTHR15730">
    <property type="entry name" value="EXPERIMENTAL AUTOIMMUNE PROSTATITIS ANTIGEN 2-RELATED"/>
    <property type="match status" value="1"/>
</dbReference>
<dbReference type="Pfam" id="PF13402">
    <property type="entry name" value="Peptidase_M60"/>
    <property type="match status" value="1"/>
</dbReference>
<dbReference type="Pfam" id="PF00652">
    <property type="entry name" value="Ricin_B_lectin"/>
    <property type="match status" value="1"/>
</dbReference>
<dbReference type="Proteomes" id="UP000283509">
    <property type="component" value="Unassembled WGS sequence"/>
</dbReference>
<dbReference type="Pfam" id="PF17291">
    <property type="entry name" value="M60-like_N"/>
    <property type="match status" value="1"/>
</dbReference>
<dbReference type="InterPro" id="IPR042279">
    <property type="entry name" value="Pep_M60_3"/>
</dbReference>
<dbReference type="InterPro" id="IPR000772">
    <property type="entry name" value="Ricin_B_lectin"/>
</dbReference>
<name>A0A423SPC0_PENVA</name>
<dbReference type="AlphaFoldDB" id="A0A423SPC0"/>
<evidence type="ECO:0000313" key="2">
    <source>
        <dbReference type="EMBL" id="ROT65994.1"/>
    </source>
</evidence>
<dbReference type="Gene3D" id="2.60.120.1250">
    <property type="entry name" value="Peptidase M60, enhancin-like domain 1"/>
    <property type="match status" value="1"/>
</dbReference>
<reference evidence="2 3" key="2">
    <citation type="submission" date="2019-01" db="EMBL/GenBank/DDBJ databases">
        <title>The decoding of complex shrimp genome reveals the adaptation for benthos swimmer, frequently molting mechanism and breeding impact on genome.</title>
        <authorList>
            <person name="Sun Y."/>
            <person name="Gao Y."/>
            <person name="Yu Y."/>
        </authorList>
    </citation>
    <scope>NUCLEOTIDE SEQUENCE [LARGE SCALE GENOMIC DNA]</scope>
    <source>
        <tissue evidence="2">Muscle</tissue>
    </source>
</reference>
<dbReference type="Gene3D" id="1.10.390.30">
    <property type="entry name" value="Peptidase M60, enhancin-like domain 3"/>
    <property type="match status" value="1"/>
</dbReference>
<proteinExistence type="predicted"/>
<organism evidence="2 3">
    <name type="scientific">Penaeus vannamei</name>
    <name type="common">Whiteleg shrimp</name>
    <name type="synonym">Litopenaeus vannamei</name>
    <dbReference type="NCBI Taxonomy" id="6689"/>
    <lineage>
        <taxon>Eukaryota</taxon>
        <taxon>Metazoa</taxon>
        <taxon>Ecdysozoa</taxon>
        <taxon>Arthropoda</taxon>
        <taxon>Crustacea</taxon>
        <taxon>Multicrustacea</taxon>
        <taxon>Malacostraca</taxon>
        <taxon>Eumalacostraca</taxon>
        <taxon>Eucarida</taxon>
        <taxon>Decapoda</taxon>
        <taxon>Dendrobranchiata</taxon>
        <taxon>Penaeoidea</taxon>
        <taxon>Penaeidae</taxon>
        <taxon>Penaeus</taxon>
    </lineage>
</organism>
<dbReference type="Gene3D" id="3.40.390.80">
    <property type="entry name" value="Peptidase M60, enhancin-like domain 2"/>
    <property type="match status" value="1"/>
</dbReference>
<dbReference type="SMART" id="SM01276">
    <property type="entry name" value="M60-like"/>
    <property type="match status" value="1"/>
</dbReference>
<dbReference type="PROSITE" id="PS50231">
    <property type="entry name" value="RICIN_B_LECTIN"/>
    <property type="match status" value="1"/>
</dbReference>
<dbReference type="InterPro" id="IPR035992">
    <property type="entry name" value="Ricin_B-like_lectins"/>
</dbReference>